<dbReference type="Pfam" id="PF06583">
    <property type="entry name" value="Neogenin_C"/>
    <property type="match status" value="1"/>
</dbReference>
<dbReference type="GO" id="GO:0016020">
    <property type="term" value="C:membrane"/>
    <property type="evidence" value="ECO:0007669"/>
    <property type="project" value="UniProtKB-SubCell"/>
</dbReference>
<keyword evidence="9" id="KW-0393">Immunoglobulin domain</keyword>
<keyword evidence="5 11" id="KW-1133">Transmembrane helix</keyword>
<feature type="domain" description="Ig-like" evidence="12">
    <location>
        <begin position="344"/>
        <end position="429"/>
    </location>
</feature>
<feature type="domain" description="Fibronectin type-III" evidence="13">
    <location>
        <begin position="651"/>
        <end position="745"/>
    </location>
</feature>
<evidence type="ECO:0000256" key="4">
    <source>
        <dbReference type="ARBA" id="ARBA00022737"/>
    </source>
</evidence>
<keyword evidence="4" id="KW-0677">Repeat</keyword>
<evidence type="ECO:0000259" key="13">
    <source>
        <dbReference type="PROSITE" id="PS50853"/>
    </source>
</evidence>
<dbReference type="PROSITE" id="PS50853">
    <property type="entry name" value="FN3"/>
    <property type="match status" value="6"/>
</dbReference>
<dbReference type="SUPFAM" id="SSF48726">
    <property type="entry name" value="Immunoglobulin"/>
    <property type="match status" value="3"/>
</dbReference>
<gene>
    <name evidence="14" type="primary">Neo1</name>
    <name evidence="14" type="ORF">CDAR_200562</name>
</gene>
<dbReference type="SUPFAM" id="SSF49265">
    <property type="entry name" value="Fibronectin type III"/>
    <property type="match status" value="4"/>
</dbReference>
<feature type="compositionally biased region" description="Low complexity" evidence="10">
    <location>
        <begin position="1238"/>
        <end position="1251"/>
    </location>
</feature>
<dbReference type="CDD" id="cd00063">
    <property type="entry name" value="FN3"/>
    <property type="match status" value="6"/>
</dbReference>
<dbReference type="InterPro" id="IPR003598">
    <property type="entry name" value="Ig_sub2"/>
</dbReference>
<dbReference type="FunFam" id="2.60.40.10:FF:000004">
    <property type="entry name" value="DCC isoform 1"/>
    <property type="match status" value="1"/>
</dbReference>
<evidence type="ECO:0000256" key="6">
    <source>
        <dbReference type="ARBA" id="ARBA00023136"/>
    </source>
</evidence>
<dbReference type="PANTHER" id="PTHR44170:SF54">
    <property type="entry name" value="FI24025P1"/>
    <property type="match status" value="1"/>
</dbReference>
<dbReference type="PANTHER" id="PTHR44170">
    <property type="entry name" value="PROTEIN SIDEKICK"/>
    <property type="match status" value="1"/>
</dbReference>
<evidence type="ECO:0000256" key="11">
    <source>
        <dbReference type="SAM" id="Phobius"/>
    </source>
</evidence>
<accession>A0AAV4TW71</accession>
<evidence type="ECO:0000256" key="8">
    <source>
        <dbReference type="ARBA" id="ARBA00023180"/>
    </source>
</evidence>
<name>A0AAV4TW71_9ARAC</name>
<feature type="domain" description="Fibronectin type-III" evidence="13">
    <location>
        <begin position="752"/>
        <end position="846"/>
    </location>
</feature>
<feature type="compositionally biased region" description="Polar residues" evidence="10">
    <location>
        <begin position="1357"/>
        <end position="1374"/>
    </location>
</feature>
<feature type="domain" description="Fibronectin type-III" evidence="13">
    <location>
        <begin position="555"/>
        <end position="646"/>
    </location>
</feature>
<proteinExistence type="inferred from homology"/>
<feature type="domain" description="Fibronectin type-III" evidence="13">
    <location>
        <begin position="456"/>
        <end position="549"/>
    </location>
</feature>
<dbReference type="FunFam" id="2.60.40.10:FF:000101">
    <property type="entry name" value="Neogenin isoform 1"/>
    <property type="match status" value="1"/>
</dbReference>
<evidence type="ECO:0000313" key="15">
    <source>
        <dbReference type="Proteomes" id="UP001054837"/>
    </source>
</evidence>
<feature type="region of interest" description="Disordered" evidence="10">
    <location>
        <begin position="1235"/>
        <end position="1262"/>
    </location>
</feature>
<dbReference type="InterPro" id="IPR003961">
    <property type="entry name" value="FN3_dom"/>
</dbReference>
<keyword evidence="3 11" id="KW-0812">Transmembrane</keyword>
<feature type="domain" description="Ig-like" evidence="12">
    <location>
        <begin position="250"/>
        <end position="339"/>
    </location>
</feature>
<feature type="domain" description="Fibronectin type-III" evidence="13">
    <location>
        <begin position="855"/>
        <end position="952"/>
    </location>
</feature>
<protein>
    <submittedName>
        <fullName evidence="14">Neogenin</fullName>
    </submittedName>
</protein>
<evidence type="ECO:0000256" key="2">
    <source>
        <dbReference type="ARBA" id="ARBA00009588"/>
    </source>
</evidence>
<feature type="domain" description="Fibronectin type-III" evidence="13">
    <location>
        <begin position="957"/>
        <end position="1054"/>
    </location>
</feature>
<keyword evidence="7" id="KW-1015">Disulfide bond</keyword>
<feature type="transmembrane region" description="Helical" evidence="11">
    <location>
        <begin position="1059"/>
        <end position="1084"/>
    </location>
</feature>
<dbReference type="InterPro" id="IPR013098">
    <property type="entry name" value="Ig_I-set"/>
</dbReference>
<dbReference type="FunFam" id="2.60.40.10:FF:000930">
    <property type="entry name" value="immunoglobulin superfamily DCC subclass member 3"/>
    <property type="match status" value="1"/>
</dbReference>
<dbReference type="EMBL" id="BPLQ01010291">
    <property type="protein sequence ID" value="GIY49791.1"/>
    <property type="molecule type" value="Genomic_DNA"/>
</dbReference>
<feature type="region of interest" description="Disordered" evidence="10">
    <location>
        <begin position="1302"/>
        <end position="1396"/>
    </location>
</feature>
<dbReference type="InterPro" id="IPR036179">
    <property type="entry name" value="Ig-like_dom_sf"/>
</dbReference>
<dbReference type="InterPro" id="IPR010560">
    <property type="entry name" value="Neogenin_C"/>
</dbReference>
<dbReference type="Pfam" id="PF07679">
    <property type="entry name" value="I-set"/>
    <property type="match status" value="3"/>
</dbReference>
<dbReference type="PRINTS" id="PR00014">
    <property type="entry name" value="FNTYPEIII"/>
</dbReference>
<keyword evidence="6 11" id="KW-0472">Membrane</keyword>
<dbReference type="FunFam" id="2.60.40.10:FF:000133">
    <property type="entry name" value="Neogenin isoform 1"/>
    <property type="match status" value="1"/>
</dbReference>
<dbReference type="Pfam" id="PF00041">
    <property type="entry name" value="fn3"/>
    <property type="match status" value="6"/>
</dbReference>
<feature type="domain" description="Ig-like" evidence="12">
    <location>
        <begin position="149"/>
        <end position="236"/>
    </location>
</feature>
<dbReference type="InterPro" id="IPR007110">
    <property type="entry name" value="Ig-like_dom"/>
</dbReference>
<dbReference type="Gene3D" id="2.60.40.10">
    <property type="entry name" value="Immunoglobulins"/>
    <property type="match status" value="10"/>
</dbReference>
<evidence type="ECO:0000259" key="12">
    <source>
        <dbReference type="PROSITE" id="PS50835"/>
    </source>
</evidence>
<sequence length="1419" mass="157004">MVDELEWMMSNKSSHMKEMLKNDEMYQDGFALFPFHLANNCAIQASFVGHTPRALLHRRTFGHHRRSRWLRAAQLLGEGAFAPLYEWRRDESRVQFIGDIRRSILSNGSLFINQVHHTKNERPDEGLYQCGAIFKDVGTIFSGWNINLPRFDEQPQDLTVYPGKTAYFPCSIQGHPPADITWYKDDRPLRLEKDRMTLLPSGALEIQHVKSSDSGTYKCNASNIERHRISSSGTLTVSLDYAEASKLSAPQFIALPRSNFVVESQSITLDCAANGNPPPKITWLKDGATIDLQEGSNDRYRIVGAGSLMINPAREGDDGTYMCRAENHVDSVDTSASLEVQVPPRFTKKPKTMYAYEKEDVELECEVYGKPEPKVHWLKNGDPIIQSEYFKLTNGYNLRVLGLVGSDAGVYQCFATNPAGAIQSTAQLLLLEPAAPSPTPSSSTGDHIHSKNVPTAPVDATAVIVSTRFVTLSWKQPIKTHGEIVAYSVYYKENTSTRERVINTTRLRLEEINIQGLQPFTKYQFRVVAYNLHGPGASSEEITVETQSEVHVPSAPKNLKAVALSPISIHVSWEPPDSATLEPIQKYKLFYMEEGTSEEREVTTSETSHTLRGLRKFTDYNFWVVAFNANGQGLNSEEVTVKTLSDLPSDVPQNITIEASSSSTVIVRWEPPPKENQNGVIMGYKIRYKMKGSRRGDTVTTDGNRRLYALTGLEKGTQYSIKISALTINGSGPATDWIVVDTYQNDLDESRVPDKPSSVRARPTADSIYVNWTPPRNQNIMIRGYTIGWGIGFPDVYTKVLDGKQRYYNIENLQPSSEYVISLRAFNQVGDGIPIYETVKTLIQAPAEPPTPMLPPVGLKAIVLSSSTVVLYWTDSTLSRNQLVTDNRYYTVRYSPYSTTTSAKFRYFNSTDLNCMIDDLRPNTQYEFSVKVVKGSRESTWSMSVINSTQEASPSSPPRDLTVIPSEEDASSVSLSWQPPKQPNGQITGYVIYYTTDITQKERDWVVEGIIGDKLSTTLRNLVSDTVYYFKIQARNTKGYGPLSSEVMYKTPPGLANNFLYIIIAAVSGGIVVIILIIIVSVACRRRHNAYLAPVQKNRYGGPKTTSRELKPPDLWIHHDQMELKEKVRQGEHSGLSRSPHETDVMIDVMEKKKGSYIDDIASLDGVSDSSQSRVKSFLIPPENFTLPPPPTLSATTPVPNGGLESPYEMGSSGLARPIYPRTQYNIPHAHVTIDAAHPGSSSSTLTSPSTRTHHPYDQVTSPTLHITLGGASVLGGTGGQHATYSANPITSTAAGAECTSVSGTLSKRPPNHSLKSFSVPAPPCQSAPTTPQPRHIVKPQQVASPQKKVLTGGPATPSSQQSTLKSRPSTMPRQQEGGGSEKEDLPPSYSTEDLSVEMANLEGLMKDLNAITASEFEC</sequence>
<evidence type="ECO:0000256" key="1">
    <source>
        <dbReference type="ARBA" id="ARBA00004479"/>
    </source>
</evidence>
<dbReference type="GO" id="GO:0030154">
    <property type="term" value="P:cell differentiation"/>
    <property type="evidence" value="ECO:0007669"/>
    <property type="project" value="UniProtKB-ARBA"/>
</dbReference>
<evidence type="ECO:0000256" key="7">
    <source>
        <dbReference type="ARBA" id="ARBA00023157"/>
    </source>
</evidence>
<evidence type="ECO:0000256" key="9">
    <source>
        <dbReference type="ARBA" id="ARBA00023319"/>
    </source>
</evidence>
<keyword evidence="15" id="KW-1185">Reference proteome</keyword>
<evidence type="ECO:0000256" key="5">
    <source>
        <dbReference type="ARBA" id="ARBA00022989"/>
    </source>
</evidence>
<reference evidence="14 15" key="1">
    <citation type="submission" date="2021-06" db="EMBL/GenBank/DDBJ databases">
        <title>Caerostris darwini draft genome.</title>
        <authorList>
            <person name="Kono N."/>
            <person name="Arakawa K."/>
        </authorList>
    </citation>
    <scope>NUCLEOTIDE SEQUENCE [LARGE SCALE GENOMIC DNA]</scope>
</reference>
<dbReference type="SMART" id="SM00409">
    <property type="entry name" value="IG"/>
    <property type="match status" value="3"/>
</dbReference>
<evidence type="ECO:0000313" key="14">
    <source>
        <dbReference type="EMBL" id="GIY49791.1"/>
    </source>
</evidence>
<dbReference type="InterPro" id="IPR003599">
    <property type="entry name" value="Ig_sub"/>
</dbReference>
<dbReference type="PROSITE" id="PS50835">
    <property type="entry name" value="IG_LIKE"/>
    <property type="match status" value="3"/>
</dbReference>
<comment type="subcellular location">
    <subcellularLocation>
        <location evidence="1">Membrane</location>
        <topology evidence="1">Single-pass type I membrane protein</topology>
    </subcellularLocation>
</comment>
<comment type="caution">
    <text evidence="14">The sequence shown here is derived from an EMBL/GenBank/DDBJ whole genome shotgun (WGS) entry which is preliminary data.</text>
</comment>
<evidence type="ECO:0000256" key="10">
    <source>
        <dbReference type="SAM" id="MobiDB-lite"/>
    </source>
</evidence>
<organism evidence="14 15">
    <name type="scientific">Caerostris darwini</name>
    <dbReference type="NCBI Taxonomy" id="1538125"/>
    <lineage>
        <taxon>Eukaryota</taxon>
        <taxon>Metazoa</taxon>
        <taxon>Ecdysozoa</taxon>
        <taxon>Arthropoda</taxon>
        <taxon>Chelicerata</taxon>
        <taxon>Arachnida</taxon>
        <taxon>Araneae</taxon>
        <taxon>Araneomorphae</taxon>
        <taxon>Entelegynae</taxon>
        <taxon>Araneoidea</taxon>
        <taxon>Araneidae</taxon>
        <taxon>Caerostris</taxon>
    </lineage>
</organism>
<keyword evidence="8" id="KW-0325">Glycoprotein</keyword>
<dbReference type="SMART" id="SM00408">
    <property type="entry name" value="IGc2"/>
    <property type="match status" value="3"/>
</dbReference>
<dbReference type="FunFam" id="2.60.40.10:FF:000551">
    <property type="entry name" value="Protogenin A"/>
    <property type="match status" value="1"/>
</dbReference>
<dbReference type="GO" id="GO:0098609">
    <property type="term" value="P:cell-cell adhesion"/>
    <property type="evidence" value="ECO:0007669"/>
    <property type="project" value="TreeGrafter"/>
</dbReference>
<dbReference type="SMART" id="SM00060">
    <property type="entry name" value="FN3"/>
    <property type="match status" value="6"/>
</dbReference>
<dbReference type="InterPro" id="IPR036116">
    <property type="entry name" value="FN3_sf"/>
</dbReference>
<comment type="similarity">
    <text evidence="2">Belongs to the immunoglobulin superfamily. DCC family.</text>
</comment>
<evidence type="ECO:0000256" key="3">
    <source>
        <dbReference type="ARBA" id="ARBA00022692"/>
    </source>
</evidence>
<dbReference type="FunFam" id="2.60.40.10:FF:000028">
    <property type="entry name" value="Neuronal cell adhesion molecule"/>
    <property type="match status" value="2"/>
</dbReference>
<dbReference type="FunFam" id="2.60.40.10:FF:000032">
    <property type="entry name" value="palladin isoform X1"/>
    <property type="match status" value="1"/>
</dbReference>
<dbReference type="Proteomes" id="UP001054837">
    <property type="component" value="Unassembled WGS sequence"/>
</dbReference>
<dbReference type="FunFam" id="2.60.40.10:FF:000106">
    <property type="entry name" value="Neogenin isoform 1"/>
    <property type="match status" value="1"/>
</dbReference>
<dbReference type="InterPro" id="IPR013783">
    <property type="entry name" value="Ig-like_fold"/>
</dbReference>
<dbReference type="GO" id="GO:0009653">
    <property type="term" value="P:anatomical structure morphogenesis"/>
    <property type="evidence" value="ECO:0007669"/>
    <property type="project" value="UniProtKB-ARBA"/>
</dbReference>